<reference evidence="2" key="1">
    <citation type="journal article" date="2022" name="Int. J. Mol. Sci.">
        <title>Draft Genome of Tanacetum Coccineum: Genomic Comparison of Closely Related Tanacetum-Family Plants.</title>
        <authorList>
            <person name="Yamashiro T."/>
            <person name="Shiraishi A."/>
            <person name="Nakayama K."/>
            <person name="Satake H."/>
        </authorList>
    </citation>
    <scope>NUCLEOTIDE SEQUENCE</scope>
</reference>
<feature type="region of interest" description="Disordered" evidence="1">
    <location>
        <begin position="73"/>
        <end position="196"/>
    </location>
</feature>
<feature type="compositionally biased region" description="Basic and acidic residues" evidence="1">
    <location>
        <begin position="170"/>
        <end position="179"/>
    </location>
</feature>
<protein>
    <submittedName>
        <fullName evidence="2">Uncharacterized protein</fullName>
    </submittedName>
</protein>
<evidence type="ECO:0000256" key="1">
    <source>
        <dbReference type="SAM" id="MobiDB-lite"/>
    </source>
</evidence>
<sequence length="248" mass="27270">MNDKIPLTFDFKTLCESTRLDYNQGTYGLEAVLSKNYSSTEQVNSIQQFLAYCLLTGTKVDIVSSLPTFEKKKKKKSQIVSQPKPKTQVPEASGVLSQKRKNPKTQKTPIVQATETPPTEKGTRKSKPFPKGKPTDVKDLEGNIQPAGIGLSSTPLDEGTRKSNPFPEGKTNDPKDSEGNKQPVDMGLPFTIPDEVKEDPALNKKVLKATKAYTKNSTNLTEIHTPLKTFDFSVLKSIIVSLKADVDA</sequence>
<dbReference type="EMBL" id="BQNB010014532">
    <property type="protein sequence ID" value="GJT29298.1"/>
    <property type="molecule type" value="Genomic_DNA"/>
</dbReference>
<proteinExistence type="predicted"/>
<gene>
    <name evidence="2" type="ORF">Tco_0909573</name>
</gene>
<feature type="compositionally biased region" description="Polar residues" evidence="1">
    <location>
        <begin position="105"/>
        <end position="117"/>
    </location>
</feature>
<evidence type="ECO:0000313" key="3">
    <source>
        <dbReference type="Proteomes" id="UP001151760"/>
    </source>
</evidence>
<keyword evidence="3" id="KW-1185">Reference proteome</keyword>
<comment type="caution">
    <text evidence="2">The sequence shown here is derived from an EMBL/GenBank/DDBJ whole genome shotgun (WGS) entry which is preliminary data.</text>
</comment>
<organism evidence="2 3">
    <name type="scientific">Tanacetum coccineum</name>
    <dbReference type="NCBI Taxonomy" id="301880"/>
    <lineage>
        <taxon>Eukaryota</taxon>
        <taxon>Viridiplantae</taxon>
        <taxon>Streptophyta</taxon>
        <taxon>Embryophyta</taxon>
        <taxon>Tracheophyta</taxon>
        <taxon>Spermatophyta</taxon>
        <taxon>Magnoliopsida</taxon>
        <taxon>eudicotyledons</taxon>
        <taxon>Gunneridae</taxon>
        <taxon>Pentapetalae</taxon>
        <taxon>asterids</taxon>
        <taxon>campanulids</taxon>
        <taxon>Asterales</taxon>
        <taxon>Asteraceae</taxon>
        <taxon>Asteroideae</taxon>
        <taxon>Anthemideae</taxon>
        <taxon>Anthemidinae</taxon>
        <taxon>Tanacetum</taxon>
    </lineage>
</organism>
<dbReference type="Proteomes" id="UP001151760">
    <property type="component" value="Unassembled WGS sequence"/>
</dbReference>
<accession>A0ABQ5CSJ8</accession>
<evidence type="ECO:0000313" key="2">
    <source>
        <dbReference type="EMBL" id="GJT29298.1"/>
    </source>
</evidence>
<name>A0ABQ5CSJ8_9ASTR</name>
<reference evidence="2" key="2">
    <citation type="submission" date="2022-01" db="EMBL/GenBank/DDBJ databases">
        <authorList>
            <person name="Yamashiro T."/>
            <person name="Shiraishi A."/>
            <person name="Satake H."/>
            <person name="Nakayama K."/>
        </authorList>
    </citation>
    <scope>NUCLEOTIDE SEQUENCE</scope>
</reference>